<dbReference type="NCBIfam" id="TIGR04183">
    <property type="entry name" value="Por_Secre_tail"/>
    <property type="match status" value="1"/>
</dbReference>
<feature type="signal peptide" evidence="2">
    <location>
        <begin position="1"/>
        <end position="22"/>
    </location>
</feature>
<gene>
    <name evidence="4" type="ORF">CLV98_10993</name>
</gene>
<dbReference type="InterPro" id="IPR014756">
    <property type="entry name" value="Ig_E-set"/>
</dbReference>
<dbReference type="InterPro" id="IPR006047">
    <property type="entry name" value="GH13_cat_dom"/>
</dbReference>
<dbReference type="Pfam" id="PF00128">
    <property type="entry name" value="Alpha-amylase"/>
    <property type="match status" value="1"/>
</dbReference>
<evidence type="ECO:0000313" key="5">
    <source>
        <dbReference type="Proteomes" id="UP000245880"/>
    </source>
</evidence>
<keyword evidence="2" id="KW-0732">Signal</keyword>
<organism evidence="4 5">
    <name type="scientific">Dyadobacter jejuensis</name>
    <dbReference type="NCBI Taxonomy" id="1082580"/>
    <lineage>
        <taxon>Bacteria</taxon>
        <taxon>Pseudomonadati</taxon>
        <taxon>Bacteroidota</taxon>
        <taxon>Cytophagia</taxon>
        <taxon>Cytophagales</taxon>
        <taxon>Spirosomataceae</taxon>
        <taxon>Dyadobacter</taxon>
    </lineage>
</organism>
<dbReference type="Proteomes" id="UP000245880">
    <property type="component" value="Unassembled WGS sequence"/>
</dbReference>
<dbReference type="EMBL" id="QGDT01000009">
    <property type="protein sequence ID" value="PWJ56984.1"/>
    <property type="molecule type" value="Genomic_DNA"/>
</dbReference>
<accession>A0A316AJ30</accession>
<evidence type="ECO:0000313" key="4">
    <source>
        <dbReference type="EMBL" id="PWJ56984.1"/>
    </source>
</evidence>
<dbReference type="InterPro" id="IPR013783">
    <property type="entry name" value="Ig-like_fold"/>
</dbReference>
<proteinExistence type="inferred from homology"/>
<keyword evidence="5" id="KW-1185">Reference proteome</keyword>
<dbReference type="InterPro" id="IPR017853">
    <property type="entry name" value="GH"/>
</dbReference>
<feature type="chain" id="PRO_5016236654" evidence="2">
    <location>
        <begin position="23"/>
        <end position="930"/>
    </location>
</feature>
<reference evidence="4 5" key="1">
    <citation type="submission" date="2018-03" db="EMBL/GenBank/DDBJ databases">
        <title>Genomic Encyclopedia of Archaeal and Bacterial Type Strains, Phase II (KMG-II): from individual species to whole genera.</title>
        <authorList>
            <person name="Goeker M."/>
        </authorList>
    </citation>
    <scope>NUCLEOTIDE SEQUENCE [LARGE SCALE GENOMIC DNA]</scope>
    <source>
        <strain evidence="4 5">DSM 100346</strain>
    </source>
</reference>
<name>A0A316AJ30_9BACT</name>
<dbReference type="PANTHER" id="PTHR43002">
    <property type="entry name" value="GLYCOGEN DEBRANCHING ENZYME"/>
    <property type="match status" value="1"/>
</dbReference>
<dbReference type="Gene3D" id="3.20.20.80">
    <property type="entry name" value="Glycosidases"/>
    <property type="match status" value="1"/>
</dbReference>
<dbReference type="SUPFAM" id="SSF51445">
    <property type="entry name" value="(Trans)glycosidases"/>
    <property type="match status" value="1"/>
</dbReference>
<comment type="similarity">
    <text evidence="1">Belongs to the glycosyl hydrolase 13 family.</text>
</comment>
<dbReference type="SUPFAM" id="SSF81296">
    <property type="entry name" value="E set domains"/>
    <property type="match status" value="1"/>
</dbReference>
<evidence type="ECO:0000256" key="2">
    <source>
        <dbReference type="SAM" id="SignalP"/>
    </source>
</evidence>
<dbReference type="CDD" id="cd11350">
    <property type="entry name" value="AmyAc_4"/>
    <property type="match status" value="1"/>
</dbReference>
<dbReference type="SMART" id="SM00642">
    <property type="entry name" value="Aamy"/>
    <property type="match status" value="1"/>
</dbReference>
<dbReference type="OrthoDB" id="9761875at2"/>
<sequence length="930" mass="104574">MMKNYILVLYLCCLSLWGQAQALQVSPAFPAANGTVTLTFDLNQATDNRKEGLLNKTTGLYIWTWGGSDASNKVSEYGPAGQTSFNQPFDPGKLTHVSGNTWSITLTPTQYLGISPEKKLAWLGVLVKNADGSAQTEDFTIDLFDAAKLQVQFRQPLSDQFFVEANESIPIEVVASQKSKLELSVDGTLIATTLDSTLKTTIPSGSADNQTHTVTIRAQVEGQAASDEFRFTVSPHPPIIALPSGLKRGINYTSESSATLVLYAPNKKFVHLLGPFSDWATQPNYLMNRTPDGDTYWLPLTGLSPGQEYPYQYLVDGSIAIADPYSDKILDRNNDSFIPASHYPNLLAFPDKAKDNIVSVLQTNQPSYDWQTSSFQRPQPADLVVYEVLVRDFTSSRWYQTLTDTLPYLQRLGINAIELMPIMEFAGNDSWGYNPIFPMAPDKAYGTRQELKAFIDQCHKLGIAVLLDMVLNQADYDFPYVKMYWDGNQPSSDSPMFNQQATHPYNVFFDFNHEAPATQQLVRDVTSFWLEQYRFDGYRFDLSKGFTQVNSGNNVSAWGQYDPSRVAIWKGIYDHIRSIDSSAYVILEHFGSDKEEAELTNYGMLVWDNHNGVFRETIKNGKGNFNRLSWKNHDGFTRPAAIGYMESHDEERLVYDATTNGGIGNGYSARTLDNALERLKASAALALLTPGPKMIWQFGELGYDISINENGRTGAKPVKWEYLQQPNRQRVYEVFSELIEMKRSDPAFRSSTFELQADEQTIKKLHIQGQTQEIWVLANLGLQTEDVAIPSGDWYDYFTGRLINISRNTPFKPGQFHILTSIQHPEPTPGLVPWSLELITAVEPAPANTDILLAPNPVLHAAHIQWASDYQGPITLSLCTPSGQTLERLSYNKTVPTFDQFLRLDHLQTGMYLLIIREGENTFTKKWIKQ</sequence>
<evidence type="ECO:0000256" key="1">
    <source>
        <dbReference type="ARBA" id="ARBA00008061"/>
    </source>
</evidence>
<protein>
    <submittedName>
        <fullName evidence="4">Putative secreted protein (Por secretion system target)</fullName>
    </submittedName>
</protein>
<comment type="caution">
    <text evidence="4">The sequence shown here is derived from an EMBL/GenBank/DDBJ whole genome shotgun (WGS) entry which is preliminary data.</text>
</comment>
<dbReference type="RefSeq" id="WP_109675999.1">
    <property type="nucleotide sequence ID" value="NZ_QGDT01000009.1"/>
</dbReference>
<feature type="domain" description="Glycosyl hydrolase family 13 catalytic" evidence="3">
    <location>
        <begin position="387"/>
        <end position="742"/>
    </location>
</feature>
<dbReference type="InterPro" id="IPR026444">
    <property type="entry name" value="Secre_tail"/>
</dbReference>
<dbReference type="GO" id="GO:0005975">
    <property type="term" value="P:carbohydrate metabolic process"/>
    <property type="evidence" value="ECO:0007669"/>
    <property type="project" value="InterPro"/>
</dbReference>
<evidence type="ECO:0000259" key="3">
    <source>
        <dbReference type="SMART" id="SM00642"/>
    </source>
</evidence>
<dbReference type="Gene3D" id="2.60.40.10">
    <property type="entry name" value="Immunoglobulins"/>
    <property type="match status" value="1"/>
</dbReference>
<dbReference type="AlphaFoldDB" id="A0A316AJ30"/>